<proteinExistence type="predicted"/>
<feature type="domain" description="AB hydrolase-1" evidence="1">
    <location>
        <begin position="61"/>
        <end position="156"/>
    </location>
</feature>
<accession>A0A250XDA8</accession>
<comment type="caution">
    <text evidence="2">The sequence shown here is derived from an EMBL/GenBank/DDBJ whole genome shotgun (WGS) entry which is preliminary data.</text>
</comment>
<evidence type="ECO:0000313" key="2">
    <source>
        <dbReference type="EMBL" id="GAX81073.1"/>
    </source>
</evidence>
<dbReference type="Proteomes" id="UP000232323">
    <property type="component" value="Unassembled WGS sequence"/>
</dbReference>
<protein>
    <recommendedName>
        <fullName evidence="1">AB hydrolase-1 domain-containing protein</fullName>
    </recommendedName>
</protein>
<dbReference type="InterPro" id="IPR029058">
    <property type="entry name" value="AB_hydrolase_fold"/>
</dbReference>
<dbReference type="InterPro" id="IPR000073">
    <property type="entry name" value="AB_hydrolase_1"/>
</dbReference>
<dbReference type="PANTHER" id="PTHR43798">
    <property type="entry name" value="MONOACYLGLYCEROL LIPASE"/>
    <property type="match status" value="1"/>
</dbReference>
<evidence type="ECO:0000259" key="1">
    <source>
        <dbReference type="Pfam" id="PF00561"/>
    </source>
</evidence>
<dbReference type="EMBL" id="BEGY01000060">
    <property type="protein sequence ID" value="GAX81073.1"/>
    <property type="molecule type" value="Genomic_DNA"/>
</dbReference>
<dbReference type="SUPFAM" id="SSF53474">
    <property type="entry name" value="alpha/beta-Hydrolases"/>
    <property type="match status" value="1"/>
</dbReference>
<dbReference type="Pfam" id="PF00561">
    <property type="entry name" value="Abhydrolase_1"/>
    <property type="match status" value="1"/>
</dbReference>
<evidence type="ECO:0000313" key="3">
    <source>
        <dbReference type="Proteomes" id="UP000232323"/>
    </source>
</evidence>
<organism evidence="2 3">
    <name type="scientific">Chlamydomonas eustigma</name>
    <dbReference type="NCBI Taxonomy" id="1157962"/>
    <lineage>
        <taxon>Eukaryota</taxon>
        <taxon>Viridiplantae</taxon>
        <taxon>Chlorophyta</taxon>
        <taxon>core chlorophytes</taxon>
        <taxon>Chlorophyceae</taxon>
        <taxon>CS clade</taxon>
        <taxon>Chlamydomonadales</taxon>
        <taxon>Chlamydomonadaceae</taxon>
        <taxon>Chlamydomonas</taxon>
    </lineage>
</organism>
<dbReference type="Gene3D" id="3.40.50.1820">
    <property type="entry name" value="alpha/beta hydrolase"/>
    <property type="match status" value="1"/>
</dbReference>
<keyword evidence="3" id="KW-1185">Reference proteome</keyword>
<dbReference type="InterPro" id="IPR050266">
    <property type="entry name" value="AB_hydrolase_sf"/>
</dbReference>
<sequence length="386" mass="43088">MTSLNTIFLIGILGSLAYVFYDSNLPSKVLSPEDIAHDGGLLFKLKDGRMLEYFDSKTLGPTVVMIHGGFQTGHIFQQYGLEEKYRIISPSLPGFGGSQSNNKRSFLSFGEDVRQLLDHLKVTSFLLGGGSYGGIHSAAIAAVIPERVLGWFVIAPVVPALPDFKGYSALIKIPHLYVIVHYLQAIPYLNRFIVKHLYKRIFSRPYSDSVWAELAGKDPLGSFQAQTQEFKEKVYSDFYRSVKYNLDGFPDISETEVQAIPHIDYLGLGKQMGTKPIHIHYGRNDTLVDPACPTYMFDRLREGGATNVLLLPSDSVEGHYYTFTQVSAAIEQLVQELSLIQHPDCKTHDATSVDDLLQDIPSGNSQQDSLGSIIHQAEEEMWHPEL</sequence>
<gene>
    <name evidence="2" type="ORF">CEUSTIGMA_g8508.t1</name>
</gene>
<dbReference type="AlphaFoldDB" id="A0A250XDA8"/>
<reference evidence="2 3" key="1">
    <citation type="submission" date="2017-08" db="EMBL/GenBank/DDBJ databases">
        <title>Acidophilic green algal genome provides insights into adaptation to an acidic environment.</title>
        <authorList>
            <person name="Hirooka S."/>
            <person name="Hirose Y."/>
            <person name="Kanesaki Y."/>
            <person name="Higuchi S."/>
            <person name="Fujiwara T."/>
            <person name="Onuma R."/>
            <person name="Era A."/>
            <person name="Ohbayashi R."/>
            <person name="Uzuka A."/>
            <person name="Nozaki H."/>
            <person name="Yoshikawa H."/>
            <person name="Miyagishima S.Y."/>
        </authorList>
    </citation>
    <scope>NUCLEOTIDE SEQUENCE [LARGE SCALE GENOMIC DNA]</scope>
    <source>
        <strain evidence="2 3">NIES-2499</strain>
    </source>
</reference>
<dbReference type="OrthoDB" id="294702at2759"/>
<name>A0A250XDA8_9CHLO</name>